<sequence length="107" mass="12356">MKRIYLSSPFVFFVSLGVMIGVFVFKFQKLPPEIPLFYSRPGSNNQVADLFFIFIIPILILLFISVNNIALKLVGDNRLLKKIIYYTNLIIIVIFTTIFTKIILHIS</sequence>
<feature type="transmembrane region" description="Helical" evidence="1">
    <location>
        <begin position="47"/>
        <end position="71"/>
    </location>
</feature>
<feature type="transmembrane region" description="Helical" evidence="1">
    <location>
        <begin position="83"/>
        <end position="104"/>
    </location>
</feature>
<dbReference type="AlphaFoldDB" id="A0A1F7H019"/>
<dbReference type="Proteomes" id="UP000177159">
    <property type="component" value="Unassembled WGS sequence"/>
</dbReference>
<comment type="caution">
    <text evidence="2">The sequence shown here is derived from an EMBL/GenBank/DDBJ whole genome shotgun (WGS) entry which is preliminary data.</text>
</comment>
<keyword evidence="1" id="KW-0812">Transmembrane</keyword>
<name>A0A1F7H019_9BACT</name>
<protein>
    <recommendedName>
        <fullName evidence="4">DUF1648 domain-containing protein</fullName>
    </recommendedName>
</protein>
<accession>A0A1F7H019</accession>
<keyword evidence="1" id="KW-0472">Membrane</keyword>
<evidence type="ECO:0008006" key="4">
    <source>
        <dbReference type="Google" id="ProtNLM"/>
    </source>
</evidence>
<reference evidence="2 3" key="1">
    <citation type="journal article" date="2016" name="Nat. Commun.">
        <title>Thousands of microbial genomes shed light on interconnected biogeochemical processes in an aquifer system.</title>
        <authorList>
            <person name="Anantharaman K."/>
            <person name="Brown C.T."/>
            <person name="Hug L.A."/>
            <person name="Sharon I."/>
            <person name="Castelle C.J."/>
            <person name="Probst A.J."/>
            <person name="Thomas B.C."/>
            <person name="Singh A."/>
            <person name="Wilkins M.J."/>
            <person name="Karaoz U."/>
            <person name="Brodie E.L."/>
            <person name="Williams K.H."/>
            <person name="Hubbard S.S."/>
            <person name="Banfield J.F."/>
        </authorList>
    </citation>
    <scope>NUCLEOTIDE SEQUENCE [LARGE SCALE GENOMIC DNA]</scope>
</reference>
<gene>
    <name evidence="2" type="ORF">A3C24_04515</name>
</gene>
<dbReference type="EMBL" id="MFZM01000008">
    <property type="protein sequence ID" value="OGK24393.1"/>
    <property type="molecule type" value="Genomic_DNA"/>
</dbReference>
<keyword evidence="1" id="KW-1133">Transmembrane helix</keyword>
<proteinExistence type="predicted"/>
<evidence type="ECO:0000313" key="3">
    <source>
        <dbReference type="Proteomes" id="UP000177159"/>
    </source>
</evidence>
<evidence type="ECO:0000256" key="1">
    <source>
        <dbReference type="SAM" id="Phobius"/>
    </source>
</evidence>
<organism evidence="2 3">
    <name type="scientific">Candidatus Roizmanbacteria bacterium RIFCSPHIGHO2_02_FULL_37_24</name>
    <dbReference type="NCBI Taxonomy" id="1802037"/>
    <lineage>
        <taxon>Bacteria</taxon>
        <taxon>Candidatus Roizmaniibacteriota</taxon>
    </lineage>
</organism>
<feature type="transmembrane region" description="Helical" evidence="1">
    <location>
        <begin position="7"/>
        <end position="27"/>
    </location>
</feature>
<evidence type="ECO:0000313" key="2">
    <source>
        <dbReference type="EMBL" id="OGK24393.1"/>
    </source>
</evidence>